<dbReference type="SUPFAM" id="SSF111369">
    <property type="entry name" value="HlyD-like secretion proteins"/>
    <property type="match status" value="1"/>
</dbReference>
<feature type="region of interest" description="Disordered" evidence="2">
    <location>
        <begin position="350"/>
        <end position="370"/>
    </location>
</feature>
<comment type="similarity">
    <text evidence="1">Belongs to the membrane fusion protein (MFP) (TC 8.A.1) family.</text>
</comment>
<name>A0A011N563_9PROT</name>
<proteinExistence type="inferred from homology"/>
<dbReference type="AlphaFoldDB" id="A0A011N563"/>
<organism evidence="5 6">
    <name type="scientific">Candidatus Accumulibacter appositus</name>
    <dbReference type="NCBI Taxonomy" id="1454003"/>
    <lineage>
        <taxon>Bacteria</taxon>
        <taxon>Pseudomonadati</taxon>
        <taxon>Pseudomonadota</taxon>
        <taxon>Betaproteobacteria</taxon>
        <taxon>Candidatus Accumulibacter</taxon>
    </lineage>
</organism>
<reference evidence="5 6" key="1">
    <citation type="submission" date="2014-02" db="EMBL/GenBank/DDBJ databases">
        <title>Expanding our view of genomic diversity in Candidatus Accumulibacter clades.</title>
        <authorList>
            <person name="Skennerton C.T."/>
            <person name="Barr J.J."/>
            <person name="Slater F.R."/>
            <person name="Bond P.L."/>
            <person name="Tyson G.W."/>
        </authorList>
    </citation>
    <scope>NUCLEOTIDE SEQUENCE [LARGE SCALE GENOMIC DNA]</scope>
    <source>
        <strain evidence="6">BA-92</strain>
    </source>
</reference>
<evidence type="ECO:0000259" key="3">
    <source>
        <dbReference type="Pfam" id="PF25954"/>
    </source>
</evidence>
<dbReference type="GO" id="GO:1990281">
    <property type="term" value="C:efflux pump complex"/>
    <property type="evidence" value="ECO:0007669"/>
    <property type="project" value="TreeGrafter"/>
</dbReference>
<feature type="domain" description="CusB-like beta-barrel" evidence="3">
    <location>
        <begin position="199"/>
        <end position="270"/>
    </location>
</feature>
<evidence type="ECO:0000256" key="1">
    <source>
        <dbReference type="ARBA" id="ARBA00009477"/>
    </source>
</evidence>
<dbReference type="EMBL" id="JEMX01000093">
    <property type="protein sequence ID" value="EXI77718.1"/>
    <property type="molecule type" value="Genomic_DNA"/>
</dbReference>
<evidence type="ECO:0000313" key="6">
    <source>
        <dbReference type="Proteomes" id="UP000021816"/>
    </source>
</evidence>
<dbReference type="InterPro" id="IPR006143">
    <property type="entry name" value="RND_pump_MFP"/>
</dbReference>
<dbReference type="PANTHER" id="PTHR30469:SF15">
    <property type="entry name" value="HLYD FAMILY OF SECRETION PROTEINS"/>
    <property type="match status" value="1"/>
</dbReference>
<dbReference type="PANTHER" id="PTHR30469">
    <property type="entry name" value="MULTIDRUG RESISTANCE PROTEIN MDTA"/>
    <property type="match status" value="1"/>
</dbReference>
<sequence length="370" mass="38768">MNAPAATRPSLRRLLLMVPLLGLLAGCGKEAPPPVRPRPVLTGLVAESAGDSLRSYSGEVRSRYETALAFRIPGKLSARLVDTGAVVKAGQILATLDPGDTDLSATAAAAQLQLARADLQRYRDLRQKSFVSQAALDSKETAFKAAQANAELAQNQSSYTVLRAEQAGVVGLISSEVGQVLAAGQTVMRLARADTLEVAISIPEARMPEAQALGNAEVRLWADGEAIYQGRLRELSPVADPVTRTYAARVAIADADARVLLGMTAKVRFLNPQRDARLSVPLTAIFQQDGKTALWVVQADQSVALRAVAVASYGGDTALLKSGVQAGERIVVAGVHKLTAGERVSIVEQPTPATAAPVPGAGQAATTAER</sequence>
<dbReference type="GO" id="GO:0015562">
    <property type="term" value="F:efflux transmembrane transporter activity"/>
    <property type="evidence" value="ECO:0007669"/>
    <property type="project" value="TreeGrafter"/>
</dbReference>
<feature type="domain" description="Multidrug resistance protein MdtA-like C-terminal permuted SH3" evidence="4">
    <location>
        <begin position="280"/>
        <end position="336"/>
    </location>
</feature>
<gene>
    <name evidence="5" type="primary">mdtA_2</name>
    <name evidence="5" type="ORF">AW10_03576</name>
</gene>
<accession>A0A011N563</accession>
<dbReference type="Gene3D" id="2.40.50.100">
    <property type="match status" value="1"/>
</dbReference>
<dbReference type="Gene3D" id="2.40.420.20">
    <property type="match status" value="1"/>
</dbReference>
<comment type="caution">
    <text evidence="5">The sequence shown here is derived from an EMBL/GenBank/DDBJ whole genome shotgun (WGS) entry which is preliminary data.</text>
</comment>
<dbReference type="InterPro" id="IPR058792">
    <property type="entry name" value="Beta-barrel_RND_2"/>
</dbReference>
<evidence type="ECO:0000259" key="4">
    <source>
        <dbReference type="Pfam" id="PF25967"/>
    </source>
</evidence>
<dbReference type="Pfam" id="PF25967">
    <property type="entry name" value="RND-MFP_C"/>
    <property type="match status" value="1"/>
</dbReference>
<dbReference type="Pfam" id="PF25954">
    <property type="entry name" value="Beta-barrel_RND_2"/>
    <property type="match status" value="1"/>
</dbReference>
<dbReference type="InterPro" id="IPR058627">
    <property type="entry name" value="MdtA-like_C"/>
</dbReference>
<evidence type="ECO:0000313" key="5">
    <source>
        <dbReference type="EMBL" id="EXI77718.1"/>
    </source>
</evidence>
<dbReference type="STRING" id="1454003.AW10_03576"/>
<dbReference type="Gene3D" id="2.40.30.170">
    <property type="match status" value="1"/>
</dbReference>
<dbReference type="Gene3D" id="1.10.287.470">
    <property type="entry name" value="Helix hairpin bin"/>
    <property type="match status" value="1"/>
</dbReference>
<evidence type="ECO:0000256" key="2">
    <source>
        <dbReference type="SAM" id="MobiDB-lite"/>
    </source>
</evidence>
<dbReference type="PATRIC" id="fig|1454003.3.peg.3634"/>
<dbReference type="NCBIfam" id="TIGR01730">
    <property type="entry name" value="RND_mfp"/>
    <property type="match status" value="1"/>
</dbReference>
<dbReference type="Proteomes" id="UP000021816">
    <property type="component" value="Unassembled WGS sequence"/>
</dbReference>
<protein>
    <submittedName>
        <fullName evidence="5">Multidrug transporter MdtA</fullName>
    </submittedName>
</protein>